<evidence type="ECO:0000259" key="10">
    <source>
        <dbReference type="PROSITE" id="PS50026"/>
    </source>
</evidence>
<dbReference type="GO" id="GO:0006508">
    <property type="term" value="P:proteolysis"/>
    <property type="evidence" value="ECO:0007669"/>
    <property type="project" value="InterPro"/>
</dbReference>
<keyword evidence="4 8" id="KW-0472">Membrane</keyword>
<dbReference type="FunFam" id="4.10.70.10:FF:000001">
    <property type="entry name" value="Disintegrin and metalloproteinase domain-containing protein 22"/>
    <property type="match status" value="1"/>
</dbReference>
<dbReference type="Pfam" id="PF01562">
    <property type="entry name" value="Pep_M12B_propep"/>
    <property type="match status" value="1"/>
</dbReference>
<dbReference type="SUPFAM" id="SSF55486">
    <property type="entry name" value="Metalloproteases ('zincins'), catalytic domain"/>
    <property type="match status" value="1"/>
</dbReference>
<evidence type="ECO:0000256" key="1">
    <source>
        <dbReference type="ARBA" id="ARBA00004479"/>
    </source>
</evidence>
<keyword evidence="5 7" id="KW-1015">Disulfide bond</keyword>
<proteinExistence type="predicted"/>
<evidence type="ECO:0000256" key="4">
    <source>
        <dbReference type="ARBA" id="ARBA00023136"/>
    </source>
</evidence>
<dbReference type="PROSITE" id="PS50026">
    <property type="entry name" value="EGF_3"/>
    <property type="match status" value="1"/>
</dbReference>
<keyword evidence="9" id="KW-0732">Signal</keyword>
<keyword evidence="7" id="KW-0245">EGF-like domain</keyword>
<dbReference type="GO" id="GO:0008584">
    <property type="term" value="P:male gonad development"/>
    <property type="evidence" value="ECO:0007669"/>
    <property type="project" value="TreeGrafter"/>
</dbReference>
<keyword evidence="14" id="KW-1185">Reference proteome</keyword>
<evidence type="ECO:0000313" key="14">
    <source>
        <dbReference type="Proteomes" id="UP000694414"/>
    </source>
</evidence>
<dbReference type="GO" id="GO:0004222">
    <property type="term" value="F:metalloendopeptidase activity"/>
    <property type="evidence" value="ECO:0007669"/>
    <property type="project" value="InterPro"/>
</dbReference>
<dbReference type="SMART" id="SM00050">
    <property type="entry name" value="DISIN"/>
    <property type="match status" value="1"/>
</dbReference>
<feature type="domain" description="Disintegrin" evidence="11">
    <location>
        <begin position="404"/>
        <end position="490"/>
    </location>
</feature>
<keyword evidence="3 8" id="KW-1133">Transmembrane helix</keyword>
<feature type="signal peptide" evidence="9">
    <location>
        <begin position="1"/>
        <end position="26"/>
    </location>
</feature>
<dbReference type="PROSITE" id="PS01186">
    <property type="entry name" value="EGF_2"/>
    <property type="match status" value="1"/>
</dbReference>
<dbReference type="PROSITE" id="PS00427">
    <property type="entry name" value="DISINTEGRIN_1"/>
    <property type="match status" value="1"/>
</dbReference>
<dbReference type="InterPro" id="IPR002870">
    <property type="entry name" value="Peptidase_M12B_N"/>
</dbReference>
<feature type="disulfide bond" evidence="6">
    <location>
        <begin position="462"/>
        <end position="482"/>
    </location>
</feature>
<comment type="caution">
    <text evidence="7">Lacks conserved residue(s) required for the propagation of feature annotation.</text>
</comment>
<dbReference type="InterPro" id="IPR001762">
    <property type="entry name" value="Disintegrin_dom"/>
</dbReference>
<feature type="disulfide bond" evidence="7">
    <location>
        <begin position="653"/>
        <end position="662"/>
    </location>
</feature>
<keyword evidence="2 8" id="KW-0812">Transmembrane</keyword>
<feature type="domain" description="EGF-like" evidence="10">
    <location>
        <begin position="630"/>
        <end position="663"/>
    </location>
</feature>
<accession>A0A8C8YKA4</accession>
<evidence type="ECO:0000256" key="9">
    <source>
        <dbReference type="SAM" id="SignalP"/>
    </source>
</evidence>
<feature type="domain" description="Peptidase M12B" evidence="12">
    <location>
        <begin position="220"/>
        <end position="394"/>
    </location>
</feature>
<organism evidence="13 14">
    <name type="scientific">Prolemur simus</name>
    <name type="common">Greater bamboo lemur</name>
    <name type="synonym">Hapalemur simus</name>
    <dbReference type="NCBI Taxonomy" id="1328070"/>
    <lineage>
        <taxon>Eukaryota</taxon>
        <taxon>Metazoa</taxon>
        <taxon>Chordata</taxon>
        <taxon>Craniata</taxon>
        <taxon>Vertebrata</taxon>
        <taxon>Euteleostomi</taxon>
        <taxon>Mammalia</taxon>
        <taxon>Eutheria</taxon>
        <taxon>Euarchontoglires</taxon>
        <taxon>Primates</taxon>
        <taxon>Strepsirrhini</taxon>
        <taxon>Lemuriformes</taxon>
        <taxon>Lemuridae</taxon>
        <taxon>Prolemur</taxon>
    </lineage>
</organism>
<dbReference type="PRINTS" id="PR00289">
    <property type="entry name" value="DISINTEGRIN"/>
</dbReference>
<evidence type="ECO:0000256" key="6">
    <source>
        <dbReference type="PROSITE-ProRule" id="PRU00068"/>
    </source>
</evidence>
<dbReference type="PROSITE" id="PS50214">
    <property type="entry name" value="DISINTEGRIN_2"/>
    <property type="match status" value="1"/>
</dbReference>
<evidence type="ECO:0000256" key="3">
    <source>
        <dbReference type="ARBA" id="ARBA00022989"/>
    </source>
</evidence>
<dbReference type="Ensembl" id="ENSPSMT00000002468.1">
    <property type="protein sequence ID" value="ENSPSMP00000002100.1"/>
    <property type="gene ID" value="ENSPSMG00000001601.1"/>
</dbReference>
<dbReference type="Pfam" id="PF01421">
    <property type="entry name" value="Reprolysin"/>
    <property type="match status" value="1"/>
</dbReference>
<sequence>APPLPRGLRAPLVLLGLWALLASVQGSQGRPSWRYVSSEVVIPRKETHRGKGFQVPGWLAYSLRFGGQRHVIHLRPKKLLMPRHLLVTTQDDQGALQMDYPYIPADCHYLGYLEEIPLSMVTVDTCYGGLDGVMKLDDLAYEIKPLRDSRSFEHVVSQIVADHNVIGPTYKLGHKEDADTLFSKVNPSAAPRNSIMKFASHWSNLRGHGQVSKSMYGVFANFSACIQFIVRMFSVTDTLLHGLHSSFLIFLVTIYTQDDPAPLNDYRVPGSAMFTYYQKNFSQRTIIVASVLLIKEGPTDDQVEPKAKAMCPGLNLHHVGYLGRHYLMLAILINNRVMRNYGISYDEPQCYCLRRTQCIMWKFPELTDAYSNCSILDFQTVAVGGLGNCVFYSPTTSLNRSLVEARCGNSLVEEGEQCDCGSLKQCYSSECCRSDCKLTPQSNCHTGSCCTNCTFSAPGTLCRPIQNICDLPEYCTGFTTSCPPNTYMQDGTPCTQEGYCYASNCTDPSMHCKEIFGPNAENGNQVCYSLNQAHTRFGHCSRSIQLPYFRACSNEDKHCGRLQCTNVTHLPRLQEHISFHQSIISGFPCFGLDEHRSTGVIDVGRVRNGAPCSPGKFCLNNRCKGTVEEINYDCGPEKCSRRGVCNNKKNCHCHLGWDPPLCLKPGSGGSVDSGAPPRRMRLVTQSEESVLYLRLVFARIYALIVALLFGVATNVRVIKIAKAEEKTYPGPTGQ</sequence>
<evidence type="ECO:0000256" key="8">
    <source>
        <dbReference type="SAM" id="Phobius"/>
    </source>
</evidence>
<dbReference type="Proteomes" id="UP000694414">
    <property type="component" value="Unplaced"/>
</dbReference>
<comment type="subcellular location">
    <subcellularLocation>
        <location evidence="1">Membrane</location>
        <topology evidence="1">Single-pass type I membrane protein</topology>
    </subcellularLocation>
</comment>
<dbReference type="InterPro" id="IPR000742">
    <property type="entry name" value="EGF"/>
</dbReference>
<dbReference type="SUPFAM" id="SSF57552">
    <property type="entry name" value="Blood coagulation inhibitor (disintegrin)"/>
    <property type="match status" value="1"/>
</dbReference>
<evidence type="ECO:0000259" key="11">
    <source>
        <dbReference type="PROSITE" id="PS50214"/>
    </source>
</evidence>
<feature type="chain" id="PRO_5034475431" description="Disintegrin and metalloproteinase domain-containing protein 21" evidence="9">
    <location>
        <begin position="27"/>
        <end position="734"/>
    </location>
</feature>
<dbReference type="AlphaFoldDB" id="A0A8C8YKA4"/>
<dbReference type="InterPro" id="IPR036436">
    <property type="entry name" value="Disintegrin_dom_sf"/>
</dbReference>
<evidence type="ECO:0000256" key="7">
    <source>
        <dbReference type="PROSITE-ProRule" id="PRU00076"/>
    </source>
</evidence>
<dbReference type="GeneTree" id="ENSGT00940000162296"/>
<dbReference type="InterPro" id="IPR018358">
    <property type="entry name" value="Disintegrin_CS"/>
</dbReference>
<dbReference type="InterPro" id="IPR006586">
    <property type="entry name" value="ADAM_Cys-rich"/>
</dbReference>
<evidence type="ECO:0000256" key="2">
    <source>
        <dbReference type="ARBA" id="ARBA00022692"/>
    </source>
</evidence>
<dbReference type="InterPro" id="IPR001590">
    <property type="entry name" value="Peptidase_M12B"/>
</dbReference>
<evidence type="ECO:0008006" key="15">
    <source>
        <dbReference type="Google" id="ProtNLM"/>
    </source>
</evidence>
<dbReference type="GO" id="GO:0009897">
    <property type="term" value="C:external side of plasma membrane"/>
    <property type="evidence" value="ECO:0007669"/>
    <property type="project" value="TreeGrafter"/>
</dbReference>
<dbReference type="Gene3D" id="4.10.70.10">
    <property type="entry name" value="Disintegrin domain"/>
    <property type="match status" value="1"/>
</dbReference>
<dbReference type="Pfam" id="PF00200">
    <property type="entry name" value="Disintegrin"/>
    <property type="match status" value="1"/>
</dbReference>
<dbReference type="GO" id="GO:1990913">
    <property type="term" value="C:sperm head plasma membrane"/>
    <property type="evidence" value="ECO:0007669"/>
    <property type="project" value="TreeGrafter"/>
</dbReference>
<evidence type="ECO:0000259" key="12">
    <source>
        <dbReference type="PROSITE" id="PS50215"/>
    </source>
</evidence>
<reference evidence="13" key="2">
    <citation type="submission" date="2025-09" db="UniProtKB">
        <authorList>
            <consortium name="Ensembl"/>
        </authorList>
    </citation>
    <scope>IDENTIFICATION</scope>
</reference>
<name>A0A8C8YKA4_PROSS</name>
<reference evidence="13" key="1">
    <citation type="submission" date="2025-08" db="UniProtKB">
        <authorList>
            <consortium name="Ensembl"/>
        </authorList>
    </citation>
    <scope>IDENTIFICATION</scope>
</reference>
<protein>
    <recommendedName>
        <fullName evidence="15">Disintegrin and metalloproteinase domain-containing protein 21</fullName>
    </recommendedName>
</protein>
<dbReference type="SMART" id="SM00608">
    <property type="entry name" value="ACR"/>
    <property type="match status" value="1"/>
</dbReference>
<dbReference type="Pfam" id="PF08516">
    <property type="entry name" value="ADAM_CR"/>
    <property type="match status" value="1"/>
</dbReference>
<dbReference type="PROSITE" id="PS50215">
    <property type="entry name" value="ADAM_MEPRO"/>
    <property type="match status" value="1"/>
</dbReference>
<dbReference type="PANTHER" id="PTHR11905">
    <property type="entry name" value="ADAM A DISINTEGRIN AND METALLOPROTEASE DOMAIN"/>
    <property type="match status" value="1"/>
</dbReference>
<dbReference type="PANTHER" id="PTHR11905:SF140">
    <property type="entry name" value="A DISINTEGRIN AND METALLOPEPTIDASE DOMAIN 6-RELATED"/>
    <property type="match status" value="1"/>
</dbReference>
<evidence type="ECO:0000256" key="5">
    <source>
        <dbReference type="ARBA" id="ARBA00023157"/>
    </source>
</evidence>
<evidence type="ECO:0000313" key="13">
    <source>
        <dbReference type="Ensembl" id="ENSPSMP00000002100.1"/>
    </source>
</evidence>
<feature type="transmembrane region" description="Helical" evidence="8">
    <location>
        <begin position="691"/>
        <end position="712"/>
    </location>
</feature>